<dbReference type="Gene3D" id="1.10.101.10">
    <property type="entry name" value="PGBD-like superfamily/PGBD"/>
    <property type="match status" value="1"/>
</dbReference>
<accession>A0A1H1ZU74</accession>
<gene>
    <name evidence="2" type="ORF">SAMN05444158_5672</name>
</gene>
<reference evidence="3" key="1">
    <citation type="submission" date="2016-10" db="EMBL/GenBank/DDBJ databases">
        <authorList>
            <person name="Varghese N."/>
            <person name="Submissions S."/>
        </authorList>
    </citation>
    <scope>NUCLEOTIDE SEQUENCE [LARGE SCALE GENOMIC DNA]</scope>
    <source>
        <strain evidence="3">GAS369</strain>
    </source>
</reference>
<dbReference type="InterPro" id="IPR002477">
    <property type="entry name" value="Peptidoglycan-bd-like"/>
</dbReference>
<feature type="domain" description="Peptidoglycan binding-like" evidence="1">
    <location>
        <begin position="160"/>
        <end position="197"/>
    </location>
</feature>
<evidence type="ECO:0000259" key="1">
    <source>
        <dbReference type="Pfam" id="PF01471"/>
    </source>
</evidence>
<sequence length="339" mass="35925">MTQATAQTRAFVTGFIPAIALLATVAPAHADLKICNRMSYVVEAAIGIDDKAATATRGWFRIDPAMCRVVLQGPLTADRILLNARALGVYGSSPIPQNGSDTLCIAPNDFVIAAARQCRQGQTAAPFTQITPTQADDGNQVAYLAEDSEYDDEQARLAGIQRLLVIAGYDAAPIDGVDGPKTQAALAAFLKSRGLSPEIVQSPNFFATMIDAVQAPSSTGLTWCNDTPHKVMAAVGTDDGKTVTSRGWYGIDPGKCLHPDVTGQPRQIFSFAEAVDADNRTIRLKDKPLNWGGATQLCTRESKFEINEQGDCGTRGLAATGFAAVDMSGGGKTLRFAMP</sequence>
<dbReference type="InterPro" id="IPR036366">
    <property type="entry name" value="PGBDSf"/>
</dbReference>
<organism evidence="2 3">
    <name type="scientific">Bradyrhizobium canariense</name>
    <dbReference type="NCBI Taxonomy" id="255045"/>
    <lineage>
        <taxon>Bacteria</taxon>
        <taxon>Pseudomonadati</taxon>
        <taxon>Pseudomonadota</taxon>
        <taxon>Alphaproteobacteria</taxon>
        <taxon>Hyphomicrobiales</taxon>
        <taxon>Nitrobacteraceae</taxon>
        <taxon>Bradyrhizobium</taxon>
    </lineage>
</organism>
<dbReference type="AlphaFoldDB" id="A0A1H1ZU74"/>
<proteinExistence type="predicted"/>
<dbReference type="Pfam" id="PF06282">
    <property type="entry name" value="DUF1036"/>
    <property type="match status" value="2"/>
</dbReference>
<evidence type="ECO:0000313" key="2">
    <source>
        <dbReference type="EMBL" id="SDT37248.1"/>
    </source>
</evidence>
<dbReference type="InterPro" id="IPR036365">
    <property type="entry name" value="PGBD-like_sf"/>
</dbReference>
<keyword evidence="3" id="KW-1185">Reference proteome</keyword>
<dbReference type="RefSeq" id="WP_146689670.1">
    <property type="nucleotide sequence ID" value="NZ_LT629750.1"/>
</dbReference>
<dbReference type="Proteomes" id="UP000243904">
    <property type="component" value="Chromosome I"/>
</dbReference>
<dbReference type="EMBL" id="LT629750">
    <property type="protein sequence ID" value="SDT37248.1"/>
    <property type="molecule type" value="Genomic_DNA"/>
</dbReference>
<dbReference type="Pfam" id="PF01471">
    <property type="entry name" value="PG_binding_1"/>
    <property type="match status" value="1"/>
</dbReference>
<name>A0A1H1ZU74_9BRAD</name>
<evidence type="ECO:0000313" key="3">
    <source>
        <dbReference type="Proteomes" id="UP000243904"/>
    </source>
</evidence>
<dbReference type="SUPFAM" id="SSF47090">
    <property type="entry name" value="PGBD-like"/>
    <property type="match status" value="1"/>
</dbReference>
<dbReference type="InterPro" id="IPR009380">
    <property type="entry name" value="DUF1036"/>
</dbReference>
<protein>
    <submittedName>
        <fullName evidence="2">Uncharacterized membrane protein</fullName>
    </submittedName>
</protein>